<keyword evidence="6" id="KW-0479">Metal-binding</keyword>
<feature type="binding site" evidence="6">
    <location>
        <position position="115"/>
    </location>
    <ligand>
        <name>Fe cation</name>
        <dbReference type="ChEBI" id="CHEBI:24875"/>
        <label>1</label>
    </ligand>
</feature>
<keyword evidence="3" id="KW-0732">Signal</keyword>
<dbReference type="SUPFAM" id="SSF56300">
    <property type="entry name" value="Metallo-dependent phosphatases"/>
    <property type="match status" value="1"/>
</dbReference>
<dbReference type="Gene3D" id="3.60.21.10">
    <property type="match status" value="1"/>
</dbReference>
<keyword evidence="5 6" id="KW-0408">Iron</keyword>
<evidence type="ECO:0000256" key="1">
    <source>
        <dbReference type="ARBA" id="ARBA00000032"/>
    </source>
</evidence>
<dbReference type="OMA" id="QVPWYIV"/>
<dbReference type="GO" id="GO:0003993">
    <property type="term" value="F:acid phosphatase activity"/>
    <property type="evidence" value="ECO:0007669"/>
    <property type="project" value="UniProtKB-UniRule"/>
</dbReference>
<comment type="cofactor">
    <cofactor evidence="6">
        <name>Fe cation</name>
        <dbReference type="ChEBI" id="CHEBI:24875"/>
    </cofactor>
    <text evidence="6">Binds 2 iron ions per subunit.</text>
</comment>
<accession>A0A8T2Q8X8</accession>
<organism evidence="9 10">
    <name type="scientific">Ceratopteris richardii</name>
    <name type="common">Triangle waterfern</name>
    <dbReference type="NCBI Taxonomy" id="49495"/>
    <lineage>
        <taxon>Eukaryota</taxon>
        <taxon>Viridiplantae</taxon>
        <taxon>Streptophyta</taxon>
        <taxon>Embryophyta</taxon>
        <taxon>Tracheophyta</taxon>
        <taxon>Polypodiopsida</taxon>
        <taxon>Polypodiidae</taxon>
        <taxon>Polypodiales</taxon>
        <taxon>Pteridineae</taxon>
        <taxon>Pteridaceae</taxon>
        <taxon>Parkerioideae</taxon>
        <taxon>Ceratopteris</taxon>
    </lineage>
</organism>
<evidence type="ECO:0000313" key="10">
    <source>
        <dbReference type="Proteomes" id="UP000825935"/>
    </source>
</evidence>
<dbReference type="EMBL" id="CM035441">
    <property type="protein sequence ID" value="KAH7280537.1"/>
    <property type="molecule type" value="Genomic_DNA"/>
</dbReference>
<feature type="binding site" evidence="6">
    <location>
        <position position="293"/>
    </location>
    <ligand>
        <name>Fe cation</name>
        <dbReference type="ChEBI" id="CHEBI:24875"/>
        <label>1</label>
    </ligand>
</feature>
<feature type="binding site" evidence="6">
    <location>
        <position position="150"/>
    </location>
    <ligand>
        <name>Fe cation</name>
        <dbReference type="ChEBI" id="CHEBI:24875"/>
        <label>2</label>
    </ligand>
</feature>
<dbReference type="InterPro" id="IPR024927">
    <property type="entry name" value="Acid_PPase"/>
</dbReference>
<sequence>MVSERAPLLPQFQQDGYSTSKCWRTSTKKGGFLLVICACFGLLALWSGASSPDGSSTSSQTKATLTINDAKLNFLVIGDWGREGSYNQSLVASQMGKVGKQLDIQFVVSTGDNFYDTGLDNVSDPAFTSSFTDIYTDPSLQTTWYAVLGNHDYMGNVLAQLSDDLVSRDPRWFCRRAFQLNFAICNATLAGSCNATLALFFLDTNPFIDEYWLPTNISKFDWRGLLPRTEQLQSQLDELTEAVKSSSATWKIVVAHHTIRSVGVHGDSIELVQKLLPILEEHGVDVYINGHDHILQHIKRPECAVHLFTSGGGSKSYAGLKAYTEEQGVQFVQDGQGFLAVSARPDSILFTFHDVFGDPVYNFLLQK</sequence>
<comment type="caution">
    <text evidence="9">The sequence shown here is derived from an EMBL/GenBank/DDBJ whole genome shotgun (WGS) entry which is preliminary data.</text>
</comment>
<feature type="binding site" evidence="6">
    <location>
        <position position="112"/>
    </location>
    <ligand>
        <name>Fe cation</name>
        <dbReference type="ChEBI" id="CHEBI:24875"/>
        <label>1</label>
    </ligand>
</feature>
<evidence type="ECO:0000256" key="2">
    <source>
        <dbReference type="ARBA" id="ARBA00008723"/>
    </source>
</evidence>
<gene>
    <name evidence="9" type="ORF">KP509_36G001700</name>
</gene>
<feature type="binding site" evidence="6">
    <location>
        <position position="291"/>
    </location>
    <ligand>
        <name>Fe cation</name>
        <dbReference type="ChEBI" id="CHEBI:24875"/>
        <label>2</label>
    </ligand>
</feature>
<keyword evidence="4 5" id="KW-0378">Hydrolase</keyword>
<feature type="binding site" evidence="6">
    <location>
        <position position="79"/>
    </location>
    <ligand>
        <name>Fe cation</name>
        <dbReference type="ChEBI" id="CHEBI:24875"/>
        <label>1</label>
    </ligand>
</feature>
<keyword evidence="7" id="KW-0812">Transmembrane</keyword>
<evidence type="ECO:0000256" key="3">
    <source>
        <dbReference type="ARBA" id="ARBA00022729"/>
    </source>
</evidence>
<proteinExistence type="inferred from homology"/>
<dbReference type="Pfam" id="PF00149">
    <property type="entry name" value="Metallophos"/>
    <property type="match status" value="1"/>
</dbReference>
<evidence type="ECO:0000256" key="4">
    <source>
        <dbReference type="ARBA" id="ARBA00022801"/>
    </source>
</evidence>
<evidence type="ECO:0000256" key="7">
    <source>
        <dbReference type="SAM" id="Phobius"/>
    </source>
</evidence>
<dbReference type="OrthoDB" id="411211at2759"/>
<dbReference type="EC" id="3.1.3.2" evidence="5"/>
<dbReference type="AlphaFoldDB" id="A0A8T2Q8X8"/>
<evidence type="ECO:0000313" key="9">
    <source>
        <dbReference type="EMBL" id="KAH7280537.1"/>
    </source>
</evidence>
<feature type="transmembrane region" description="Helical" evidence="7">
    <location>
        <begin position="30"/>
        <end position="49"/>
    </location>
</feature>
<comment type="catalytic activity">
    <reaction evidence="1 5">
        <text>a phosphate monoester + H2O = an alcohol + phosphate</text>
        <dbReference type="Rhea" id="RHEA:15017"/>
        <dbReference type="ChEBI" id="CHEBI:15377"/>
        <dbReference type="ChEBI" id="CHEBI:30879"/>
        <dbReference type="ChEBI" id="CHEBI:43474"/>
        <dbReference type="ChEBI" id="CHEBI:67140"/>
        <dbReference type="EC" id="3.1.3.2"/>
    </reaction>
</comment>
<feature type="domain" description="Calcineurin-like phosphoesterase" evidence="8">
    <location>
        <begin position="73"/>
        <end position="294"/>
    </location>
</feature>
<dbReference type="GO" id="GO:0046872">
    <property type="term" value="F:metal ion binding"/>
    <property type="evidence" value="ECO:0007669"/>
    <property type="project" value="UniProtKB-KW"/>
</dbReference>
<reference evidence="9" key="1">
    <citation type="submission" date="2021-08" db="EMBL/GenBank/DDBJ databases">
        <title>WGS assembly of Ceratopteris richardii.</title>
        <authorList>
            <person name="Marchant D.B."/>
            <person name="Chen G."/>
            <person name="Jenkins J."/>
            <person name="Shu S."/>
            <person name="Leebens-Mack J."/>
            <person name="Grimwood J."/>
            <person name="Schmutz J."/>
            <person name="Soltis P."/>
            <person name="Soltis D."/>
            <person name="Chen Z.-H."/>
        </authorList>
    </citation>
    <scope>NUCLEOTIDE SEQUENCE</scope>
    <source>
        <strain evidence="9">Whitten #5841</strain>
        <tissue evidence="9">Leaf</tissue>
    </source>
</reference>
<evidence type="ECO:0000256" key="6">
    <source>
        <dbReference type="PIRSR" id="PIRSR000898-1"/>
    </source>
</evidence>
<feature type="binding site" evidence="6">
    <location>
        <position position="256"/>
    </location>
    <ligand>
        <name>Fe cation</name>
        <dbReference type="ChEBI" id="CHEBI:24875"/>
        <label>2</label>
    </ligand>
</feature>
<evidence type="ECO:0000259" key="8">
    <source>
        <dbReference type="Pfam" id="PF00149"/>
    </source>
</evidence>
<protein>
    <recommendedName>
        <fullName evidence="5">Purple acid phosphatase</fullName>
        <ecNumber evidence="5">3.1.3.2</ecNumber>
    </recommendedName>
</protein>
<dbReference type="InterPro" id="IPR029052">
    <property type="entry name" value="Metallo-depent_PP-like"/>
</dbReference>
<keyword evidence="7" id="KW-1133">Transmembrane helix</keyword>
<keyword evidence="10" id="KW-1185">Reference proteome</keyword>
<dbReference type="PIRSF" id="PIRSF000898">
    <property type="entry name" value="Acid_Ptase_5"/>
    <property type="match status" value="1"/>
</dbReference>
<dbReference type="CDD" id="cd07378">
    <property type="entry name" value="MPP_ACP5"/>
    <property type="match status" value="1"/>
</dbReference>
<dbReference type="Proteomes" id="UP000825935">
    <property type="component" value="Chromosome 36"/>
</dbReference>
<dbReference type="InterPro" id="IPR051558">
    <property type="entry name" value="Metallophosphoesterase_PAP"/>
</dbReference>
<evidence type="ECO:0000256" key="5">
    <source>
        <dbReference type="PIRNR" id="PIRNR000898"/>
    </source>
</evidence>
<dbReference type="PANTHER" id="PTHR10161">
    <property type="entry name" value="TARTRATE-RESISTANT ACID PHOSPHATASE TYPE 5"/>
    <property type="match status" value="1"/>
</dbReference>
<name>A0A8T2Q8X8_CERRI</name>
<keyword evidence="7" id="KW-0472">Membrane</keyword>
<dbReference type="PANTHER" id="PTHR10161:SF14">
    <property type="entry name" value="TARTRATE-RESISTANT ACID PHOSPHATASE TYPE 5"/>
    <property type="match status" value="1"/>
</dbReference>
<feature type="binding site" evidence="6">
    <location>
        <position position="112"/>
    </location>
    <ligand>
        <name>Fe cation</name>
        <dbReference type="ChEBI" id="CHEBI:24875"/>
        <label>2</label>
    </ligand>
</feature>
<dbReference type="InterPro" id="IPR004843">
    <property type="entry name" value="Calcineurin-like_PHP"/>
</dbReference>
<comment type="similarity">
    <text evidence="2">Belongs to the metallophosphoesterase superfamily. Purple acid phosphatase family.</text>
</comment>